<reference evidence="7 8" key="1">
    <citation type="submission" date="2016-10" db="EMBL/GenBank/DDBJ databases">
        <authorList>
            <person name="de Groot N.N."/>
        </authorList>
    </citation>
    <scope>NUCLEOTIDE SEQUENCE [LARGE SCALE GENOMIC DNA]</scope>
    <source>
        <strain evidence="7 8">743A</strain>
    </source>
</reference>
<feature type="transmembrane region" description="Helical" evidence="5">
    <location>
        <begin position="82"/>
        <end position="101"/>
    </location>
</feature>
<dbReference type="Pfam" id="PF00999">
    <property type="entry name" value="Na_H_Exchanger"/>
    <property type="match status" value="1"/>
</dbReference>
<feature type="transmembrane region" description="Helical" evidence="5">
    <location>
        <begin position="360"/>
        <end position="379"/>
    </location>
</feature>
<feature type="transmembrane region" description="Helical" evidence="5">
    <location>
        <begin position="107"/>
        <end position="128"/>
    </location>
</feature>
<evidence type="ECO:0000256" key="4">
    <source>
        <dbReference type="ARBA" id="ARBA00023136"/>
    </source>
</evidence>
<comment type="subcellular location">
    <subcellularLocation>
        <location evidence="1">Membrane</location>
        <topology evidence="1">Multi-pass membrane protein</topology>
    </subcellularLocation>
</comment>
<feature type="transmembrane region" description="Helical" evidence="5">
    <location>
        <begin position="297"/>
        <end position="318"/>
    </location>
</feature>
<keyword evidence="2 5" id="KW-0812">Transmembrane</keyword>
<dbReference type="PANTHER" id="PTHR31102">
    <property type="match status" value="1"/>
</dbReference>
<dbReference type="OrthoDB" id="9790604at2"/>
<organism evidence="7 8">
    <name type="scientific">Anaeromicropila populeti</name>
    <dbReference type="NCBI Taxonomy" id="37658"/>
    <lineage>
        <taxon>Bacteria</taxon>
        <taxon>Bacillati</taxon>
        <taxon>Bacillota</taxon>
        <taxon>Clostridia</taxon>
        <taxon>Lachnospirales</taxon>
        <taxon>Lachnospiraceae</taxon>
        <taxon>Anaeromicropila</taxon>
    </lineage>
</organism>
<feature type="transmembrane region" description="Helical" evidence="5">
    <location>
        <begin position="330"/>
        <end position="354"/>
    </location>
</feature>
<evidence type="ECO:0000256" key="5">
    <source>
        <dbReference type="SAM" id="Phobius"/>
    </source>
</evidence>
<keyword evidence="8" id="KW-1185">Reference proteome</keyword>
<dbReference type="GO" id="GO:0015297">
    <property type="term" value="F:antiporter activity"/>
    <property type="evidence" value="ECO:0007669"/>
    <property type="project" value="InterPro"/>
</dbReference>
<feature type="transmembrane region" description="Helical" evidence="5">
    <location>
        <begin position="177"/>
        <end position="202"/>
    </location>
</feature>
<proteinExistence type="predicted"/>
<keyword evidence="4 5" id="KW-0472">Membrane</keyword>
<dbReference type="InterPro" id="IPR051843">
    <property type="entry name" value="CPA1_transporter"/>
</dbReference>
<dbReference type="InterPro" id="IPR038770">
    <property type="entry name" value="Na+/solute_symporter_sf"/>
</dbReference>
<gene>
    <name evidence="7" type="ORF">SAMN05661086_01172</name>
</gene>
<evidence type="ECO:0000256" key="2">
    <source>
        <dbReference type="ARBA" id="ARBA00022692"/>
    </source>
</evidence>
<dbReference type="Proteomes" id="UP000199659">
    <property type="component" value="Unassembled WGS sequence"/>
</dbReference>
<evidence type="ECO:0000313" key="7">
    <source>
        <dbReference type="EMBL" id="SFR70950.1"/>
    </source>
</evidence>
<dbReference type="EMBL" id="FOYZ01000004">
    <property type="protein sequence ID" value="SFR70950.1"/>
    <property type="molecule type" value="Genomic_DNA"/>
</dbReference>
<protein>
    <submittedName>
        <fullName evidence="7">Sodium/proton antiporter, CPA1 family</fullName>
    </submittedName>
</protein>
<feature type="transmembrane region" description="Helical" evidence="5">
    <location>
        <begin position="236"/>
        <end position="256"/>
    </location>
</feature>
<feature type="domain" description="Cation/H+ exchanger transmembrane" evidence="6">
    <location>
        <begin position="10"/>
        <end position="377"/>
    </location>
</feature>
<name>A0A1I6IXG8_9FIRM</name>
<evidence type="ECO:0000313" key="8">
    <source>
        <dbReference type="Proteomes" id="UP000199659"/>
    </source>
</evidence>
<feature type="transmembrane region" description="Helical" evidence="5">
    <location>
        <begin position="268"/>
        <end position="291"/>
    </location>
</feature>
<sequence length="389" mass="41721">MLTSLAIIFLLGLLLSSIFQKFKLPGLLGVMLAGIILSEMKLLDASIINISGDLRKIALVIILTRAGLSLDISELKRVGRPAILMCFVPACFEMAGVTVIAPQLFDINYREALLMGAVIAAVSPAVIVPRMIKLIEEGYGTNKSIPQLILAGAAVDDVFVIVVFTACTSLLKGQQVSAISFIQVPVSIILGIGAGMVLGGIFNAFVKKVHIRDTAKIVIFLSISFLLIELEHQLEGIIPLSGLLGIMSMGVMIFKINENLAKRLSVRYNKLWVAAEILLFALVGASVNLSYVKKAGWIALIIVMGGLVFRLAGVLICLIKTDLNKKERVFCMAAYMPKATVQAAIGAVPLSMGLACGQKVLTVAVLSILITAPIGAIFVDNMYKKLLKR</sequence>
<dbReference type="GO" id="GO:0016020">
    <property type="term" value="C:membrane"/>
    <property type="evidence" value="ECO:0007669"/>
    <property type="project" value="UniProtKB-SubCell"/>
</dbReference>
<dbReference type="PANTHER" id="PTHR31102:SF1">
    <property type="entry name" value="CATION_H+ EXCHANGER DOMAIN-CONTAINING PROTEIN"/>
    <property type="match status" value="1"/>
</dbReference>
<evidence type="ECO:0000256" key="1">
    <source>
        <dbReference type="ARBA" id="ARBA00004141"/>
    </source>
</evidence>
<dbReference type="GO" id="GO:1902600">
    <property type="term" value="P:proton transmembrane transport"/>
    <property type="evidence" value="ECO:0007669"/>
    <property type="project" value="InterPro"/>
</dbReference>
<dbReference type="RefSeq" id="WP_092559770.1">
    <property type="nucleotide sequence ID" value="NZ_FOYZ01000004.1"/>
</dbReference>
<dbReference type="AlphaFoldDB" id="A0A1I6IXG8"/>
<evidence type="ECO:0000259" key="6">
    <source>
        <dbReference type="Pfam" id="PF00999"/>
    </source>
</evidence>
<accession>A0A1I6IXG8</accession>
<dbReference type="Gene3D" id="1.20.1530.20">
    <property type="match status" value="1"/>
</dbReference>
<dbReference type="InterPro" id="IPR006153">
    <property type="entry name" value="Cation/H_exchanger_TM"/>
</dbReference>
<keyword evidence="3 5" id="KW-1133">Transmembrane helix</keyword>
<feature type="transmembrane region" description="Helical" evidence="5">
    <location>
        <begin position="148"/>
        <end position="171"/>
    </location>
</feature>
<dbReference type="STRING" id="37658.SAMN05661086_01172"/>
<evidence type="ECO:0000256" key="3">
    <source>
        <dbReference type="ARBA" id="ARBA00022989"/>
    </source>
</evidence>